<evidence type="ECO:0000313" key="2">
    <source>
        <dbReference type="Proteomes" id="UP001562425"/>
    </source>
</evidence>
<accession>A0ABD1E035</accession>
<dbReference type="Proteomes" id="UP001562425">
    <property type="component" value="Unassembled WGS sequence"/>
</dbReference>
<dbReference type="AlphaFoldDB" id="A0ABD1E035"/>
<evidence type="ECO:0000313" key="1">
    <source>
        <dbReference type="EMBL" id="KAL1404482.1"/>
    </source>
</evidence>
<comment type="caution">
    <text evidence="1">The sequence shown here is derived from an EMBL/GenBank/DDBJ whole genome shotgun (WGS) entry which is preliminary data.</text>
</comment>
<protein>
    <submittedName>
        <fullName evidence="1">Uncharacterized protein</fullName>
    </submittedName>
</protein>
<gene>
    <name evidence="1" type="ORF">pipiens_018864</name>
</gene>
<proteinExistence type="predicted"/>
<organism evidence="1 2">
    <name type="scientific">Culex pipiens pipiens</name>
    <name type="common">Northern house mosquito</name>
    <dbReference type="NCBI Taxonomy" id="38569"/>
    <lineage>
        <taxon>Eukaryota</taxon>
        <taxon>Metazoa</taxon>
        <taxon>Ecdysozoa</taxon>
        <taxon>Arthropoda</taxon>
        <taxon>Hexapoda</taxon>
        <taxon>Insecta</taxon>
        <taxon>Pterygota</taxon>
        <taxon>Neoptera</taxon>
        <taxon>Endopterygota</taxon>
        <taxon>Diptera</taxon>
        <taxon>Nematocera</taxon>
        <taxon>Culicoidea</taxon>
        <taxon>Culicidae</taxon>
        <taxon>Culicinae</taxon>
        <taxon>Culicini</taxon>
        <taxon>Culex</taxon>
        <taxon>Culex</taxon>
    </lineage>
</organism>
<keyword evidence="2" id="KW-1185">Reference proteome</keyword>
<dbReference type="EMBL" id="JBEHCU010000367">
    <property type="protein sequence ID" value="KAL1404482.1"/>
    <property type="molecule type" value="Genomic_DNA"/>
</dbReference>
<sequence length="91" mass="10330">MEPLRVSDAASWLQFDVHSRDTTREAAYCDEQLVREVCVAQLVELAMTELAPEYFAQFVDFKTLELFLSSGNIVNGSRFFQPSSSGRSEEM</sequence>
<reference evidence="1 2" key="1">
    <citation type="submission" date="2024-05" db="EMBL/GenBank/DDBJ databases">
        <title>Culex pipiens pipiens assembly and annotation.</title>
        <authorList>
            <person name="Alout H."/>
            <person name="Durand T."/>
        </authorList>
    </citation>
    <scope>NUCLEOTIDE SEQUENCE [LARGE SCALE GENOMIC DNA]</scope>
    <source>
        <strain evidence="1">HA-2024</strain>
        <tissue evidence="1">Whole body</tissue>
    </source>
</reference>
<name>A0ABD1E035_CULPP</name>